<feature type="region of interest" description="Disordered" evidence="1">
    <location>
        <begin position="97"/>
        <end position="119"/>
    </location>
</feature>
<gene>
    <name evidence="2" type="ORF">GM668_00160</name>
</gene>
<comment type="caution">
    <text evidence="2">The sequence shown here is derived from an EMBL/GenBank/DDBJ whole genome shotgun (WGS) entry which is preliminary data.</text>
</comment>
<sequence length="281" mass="29298">MEITNSVILLQPGIYILRHPNDGQPPMTISRAPGDPAHNGRIEAIWTPGTMGATLRDGSDCIVMHVQDAPAELLVSAFVQVPGLGALPALRIDKINLDEPAPPTEAPPPSPPPEAAPAERKFSISETGVSLVGHIERVGDAVATEGDLLGDPESNLRLEGFLAVWPDRPQGVDLAYNAVVEGLGLTATTGTGHYCGSKGESRRISEVTFALIGAGAGQFALEGSAHFSGGFSAPVSSGVTVKGPENGHLTALRLNVIPVAAENPWEQAPRAKVFGIKRPAK</sequence>
<dbReference type="EMBL" id="WNLA01000001">
    <property type="protein sequence ID" value="MTW00491.1"/>
    <property type="molecule type" value="Genomic_DNA"/>
</dbReference>
<evidence type="ECO:0000256" key="1">
    <source>
        <dbReference type="SAM" id="MobiDB-lite"/>
    </source>
</evidence>
<evidence type="ECO:0000313" key="3">
    <source>
        <dbReference type="Proteomes" id="UP000484015"/>
    </source>
</evidence>
<feature type="compositionally biased region" description="Pro residues" evidence="1">
    <location>
        <begin position="100"/>
        <end position="115"/>
    </location>
</feature>
<protein>
    <submittedName>
        <fullName evidence="2">Uncharacterized protein</fullName>
    </submittedName>
</protein>
<organism evidence="2 3">
    <name type="scientific">Pseudoduganella ginsengisoli</name>
    <dbReference type="NCBI Taxonomy" id="1462440"/>
    <lineage>
        <taxon>Bacteria</taxon>
        <taxon>Pseudomonadati</taxon>
        <taxon>Pseudomonadota</taxon>
        <taxon>Betaproteobacteria</taxon>
        <taxon>Burkholderiales</taxon>
        <taxon>Oxalobacteraceae</taxon>
        <taxon>Telluria group</taxon>
        <taxon>Pseudoduganella</taxon>
    </lineage>
</organism>
<proteinExistence type="predicted"/>
<dbReference type="OrthoDB" id="8749423at2"/>
<name>A0A6L6PTC6_9BURK</name>
<keyword evidence="3" id="KW-1185">Reference proteome</keyword>
<dbReference type="Proteomes" id="UP000484015">
    <property type="component" value="Unassembled WGS sequence"/>
</dbReference>
<dbReference type="RefSeq" id="WP_155436923.1">
    <property type="nucleotide sequence ID" value="NZ_WNLA01000001.1"/>
</dbReference>
<accession>A0A6L6PTC6</accession>
<dbReference type="AlphaFoldDB" id="A0A6L6PTC6"/>
<evidence type="ECO:0000313" key="2">
    <source>
        <dbReference type="EMBL" id="MTW00491.1"/>
    </source>
</evidence>
<reference evidence="2 3" key="1">
    <citation type="submission" date="2019-11" db="EMBL/GenBank/DDBJ databases">
        <title>Type strains purchased from KCTC, JCM and DSMZ.</title>
        <authorList>
            <person name="Lu H."/>
        </authorList>
    </citation>
    <scope>NUCLEOTIDE SEQUENCE [LARGE SCALE GENOMIC DNA]</scope>
    <source>
        <strain evidence="2 3">KCTC 42409</strain>
    </source>
</reference>